<comment type="caution">
    <text evidence="1">The sequence shown here is derived from an EMBL/GenBank/DDBJ whole genome shotgun (WGS) entry which is preliminary data.</text>
</comment>
<gene>
    <name evidence="1" type="ORF">S01H4_45377</name>
</gene>
<proteinExistence type="predicted"/>
<evidence type="ECO:0000313" key="1">
    <source>
        <dbReference type="EMBL" id="GAG98663.1"/>
    </source>
</evidence>
<name>X1CRD6_9ZZZZ</name>
<dbReference type="AlphaFoldDB" id="X1CRD6"/>
<accession>X1CRD6</accession>
<organism evidence="1">
    <name type="scientific">marine sediment metagenome</name>
    <dbReference type="NCBI Taxonomy" id="412755"/>
    <lineage>
        <taxon>unclassified sequences</taxon>
        <taxon>metagenomes</taxon>
        <taxon>ecological metagenomes</taxon>
    </lineage>
</organism>
<dbReference type="EMBL" id="BART01025256">
    <property type="protein sequence ID" value="GAG98663.1"/>
    <property type="molecule type" value="Genomic_DNA"/>
</dbReference>
<reference evidence="1" key="1">
    <citation type="journal article" date="2014" name="Front. Microbiol.">
        <title>High frequency of phylogenetically diverse reductive dehalogenase-homologous genes in deep subseafloor sedimentary metagenomes.</title>
        <authorList>
            <person name="Kawai M."/>
            <person name="Futagami T."/>
            <person name="Toyoda A."/>
            <person name="Takaki Y."/>
            <person name="Nishi S."/>
            <person name="Hori S."/>
            <person name="Arai W."/>
            <person name="Tsubouchi T."/>
            <person name="Morono Y."/>
            <person name="Uchiyama I."/>
            <person name="Ito T."/>
            <person name="Fujiyama A."/>
            <person name="Inagaki F."/>
            <person name="Takami H."/>
        </authorList>
    </citation>
    <scope>NUCLEOTIDE SEQUENCE</scope>
    <source>
        <strain evidence="1">Expedition CK06-06</strain>
    </source>
</reference>
<sequence length="55" mass="6587">MNFNYPIQSTSRVFYIESDNKIYYIEDSIYKTHFVVWNGKHGNWIDFEGLGGKYT</sequence>
<protein>
    <submittedName>
        <fullName evidence="1">Uncharacterized protein</fullName>
    </submittedName>
</protein>
<feature type="non-terminal residue" evidence="1">
    <location>
        <position position="55"/>
    </location>
</feature>